<reference evidence="2 3" key="1">
    <citation type="submission" date="2021-03" db="EMBL/GenBank/DDBJ databases">
        <title>Sequencing the genomes of 1000 actinobacteria strains.</title>
        <authorList>
            <person name="Klenk H.-P."/>
        </authorList>
    </citation>
    <scope>NUCLEOTIDE SEQUENCE [LARGE SCALE GENOMIC DNA]</scope>
    <source>
        <strain evidence="2 3">DSM 46713</strain>
    </source>
</reference>
<accession>A0ABS4ZTH7</accession>
<sequence>MASVLDPEGVRWTVRRRWLPWRPRRKMPDDWNFGGASFSDGDDIISIVLNIALMVLLIPVLVLALLVAAEFLLLLLLLPLWVLARSLFGTPWIIVVRRDRKIVGEEAVRGWAATSARIDQIKAFIASDAALPRSASRPR</sequence>
<proteinExistence type="predicted"/>
<dbReference type="EMBL" id="JAGIOP010000002">
    <property type="protein sequence ID" value="MBP2452825.1"/>
    <property type="molecule type" value="Genomic_DNA"/>
</dbReference>
<keyword evidence="1" id="KW-0812">Transmembrane</keyword>
<gene>
    <name evidence="2" type="ORF">JOF57_002738</name>
</gene>
<name>A0ABS4ZTH7_9MYCO</name>
<keyword evidence="3" id="KW-1185">Reference proteome</keyword>
<evidence type="ECO:0000256" key="1">
    <source>
        <dbReference type="SAM" id="Phobius"/>
    </source>
</evidence>
<dbReference type="RefSeq" id="WP_209917194.1">
    <property type="nucleotide sequence ID" value="NZ_JAGIOP010000002.1"/>
</dbReference>
<protein>
    <recommendedName>
        <fullName evidence="4">Transmembrane protein</fullName>
    </recommendedName>
</protein>
<feature type="transmembrane region" description="Helical" evidence="1">
    <location>
        <begin position="47"/>
        <end position="67"/>
    </location>
</feature>
<dbReference type="Proteomes" id="UP000694460">
    <property type="component" value="Unassembled WGS sequence"/>
</dbReference>
<keyword evidence="1" id="KW-1133">Transmembrane helix</keyword>
<evidence type="ECO:0000313" key="2">
    <source>
        <dbReference type="EMBL" id="MBP2452825.1"/>
    </source>
</evidence>
<feature type="transmembrane region" description="Helical" evidence="1">
    <location>
        <begin position="73"/>
        <end position="95"/>
    </location>
</feature>
<organism evidence="2 3">
    <name type="scientific">Mycolicibacterium lutetiense</name>
    <dbReference type="NCBI Taxonomy" id="1641992"/>
    <lineage>
        <taxon>Bacteria</taxon>
        <taxon>Bacillati</taxon>
        <taxon>Actinomycetota</taxon>
        <taxon>Actinomycetes</taxon>
        <taxon>Mycobacteriales</taxon>
        <taxon>Mycobacteriaceae</taxon>
        <taxon>Mycolicibacterium</taxon>
    </lineage>
</organism>
<evidence type="ECO:0000313" key="3">
    <source>
        <dbReference type="Proteomes" id="UP000694460"/>
    </source>
</evidence>
<keyword evidence="1" id="KW-0472">Membrane</keyword>
<comment type="caution">
    <text evidence="2">The sequence shown here is derived from an EMBL/GenBank/DDBJ whole genome shotgun (WGS) entry which is preliminary data.</text>
</comment>
<evidence type="ECO:0008006" key="4">
    <source>
        <dbReference type="Google" id="ProtNLM"/>
    </source>
</evidence>